<dbReference type="KEGG" id="nsa:Nitsa_1812"/>
<dbReference type="RefSeq" id="WP_013554742.1">
    <property type="nucleotide sequence ID" value="NC_014935.1"/>
</dbReference>
<gene>
    <name evidence="1" type="ordered locus">Nitsa_1812</name>
</gene>
<dbReference type="HOGENOM" id="CLU_2143226_0_0_7"/>
<accession>E6X1R6</accession>
<sequence length="112" mass="13028">MKNKETITYLTDELIDQGVLDLWVPDNYEVIADGEACTEEKLKRINPLDYADDVRQELIQRRARGLLKHNEFKEVMKALDEEVEWLTRAKRKTDRIINGVLDAIERIGRSAA</sequence>
<dbReference type="STRING" id="749222.Nitsa_1812"/>
<proteinExistence type="predicted"/>
<reference evidence="2" key="2">
    <citation type="submission" date="2011-01" db="EMBL/GenBank/DDBJ databases">
        <title>The complete genome of Nitratifractor salsuginis DSM 16511.</title>
        <authorList>
            <consortium name="US DOE Joint Genome Institute (JGI-PGF)"/>
            <person name="Lucas S."/>
            <person name="Copeland A."/>
            <person name="Lapidus A."/>
            <person name="Bruce D."/>
            <person name="Goodwin L."/>
            <person name="Pitluck S."/>
            <person name="Kyrpides N."/>
            <person name="Mavromatis K."/>
            <person name="Ivanova N."/>
            <person name="Mikhailova N."/>
            <person name="Zeytun A."/>
            <person name="Detter J.C."/>
            <person name="Tapia R."/>
            <person name="Han C."/>
            <person name="Land M."/>
            <person name="Hauser L."/>
            <person name="Markowitz V."/>
            <person name="Cheng J.-F."/>
            <person name="Hugenholtz P."/>
            <person name="Woyke T."/>
            <person name="Wu D."/>
            <person name="Tindall B."/>
            <person name="Schuetze A."/>
            <person name="Brambilla E."/>
            <person name="Klenk H.-P."/>
            <person name="Eisen J.A."/>
        </authorList>
    </citation>
    <scope>NUCLEOTIDE SEQUENCE [LARGE SCALE GENOMIC DNA]</scope>
    <source>
        <strain evidence="2">DSM 16511 / JCM 12458 / E9I37-1</strain>
    </source>
</reference>
<keyword evidence="2" id="KW-1185">Reference proteome</keyword>
<organism evidence="1 2">
    <name type="scientific">Nitratifractor salsuginis (strain DSM 16511 / JCM 12458 / E9I37-1)</name>
    <dbReference type="NCBI Taxonomy" id="749222"/>
    <lineage>
        <taxon>Bacteria</taxon>
        <taxon>Pseudomonadati</taxon>
        <taxon>Campylobacterota</taxon>
        <taxon>Epsilonproteobacteria</taxon>
        <taxon>Campylobacterales</taxon>
        <taxon>Sulfurovaceae</taxon>
        <taxon>Nitratifractor</taxon>
    </lineage>
</organism>
<name>E6X1R6_NITSE</name>
<reference evidence="1 2" key="1">
    <citation type="journal article" date="2011" name="Stand. Genomic Sci.">
        <title>Complete genome sequence of Nitratifractor salsuginis type strain (E9I37-1).</title>
        <authorList>
            <person name="Anderson I."/>
            <person name="Sikorski J."/>
            <person name="Zeytun A."/>
            <person name="Nolan M."/>
            <person name="Lapidus A."/>
            <person name="Lucas S."/>
            <person name="Hammon N."/>
            <person name="Deshpande S."/>
            <person name="Cheng J.F."/>
            <person name="Tapia R."/>
            <person name="Han C."/>
            <person name="Goodwin L."/>
            <person name="Pitluck S."/>
            <person name="Liolios K."/>
            <person name="Pagani I."/>
            <person name="Ivanova N."/>
            <person name="Huntemann M."/>
            <person name="Mavromatis K."/>
            <person name="Ovchinikova G."/>
            <person name="Pati A."/>
            <person name="Chen A."/>
            <person name="Palaniappan K."/>
            <person name="Land M."/>
            <person name="Hauser L."/>
            <person name="Brambilla E.M."/>
            <person name="Ngatchou-Djao O.D."/>
            <person name="Rohde M."/>
            <person name="Tindall B.J."/>
            <person name="Goker M."/>
            <person name="Detter J.C."/>
            <person name="Woyke T."/>
            <person name="Bristow J."/>
            <person name="Eisen J.A."/>
            <person name="Markowitz V."/>
            <person name="Hugenholtz P."/>
            <person name="Klenk H.P."/>
            <person name="Kyrpides N.C."/>
        </authorList>
    </citation>
    <scope>NUCLEOTIDE SEQUENCE [LARGE SCALE GENOMIC DNA]</scope>
    <source>
        <strain evidence="2">DSM 16511 / JCM 12458 / E9I37-1</strain>
    </source>
</reference>
<evidence type="ECO:0000313" key="2">
    <source>
        <dbReference type="Proteomes" id="UP000008633"/>
    </source>
</evidence>
<protein>
    <submittedName>
        <fullName evidence="1">Uncharacterized protein</fullName>
    </submittedName>
</protein>
<dbReference type="EMBL" id="CP002452">
    <property type="protein sequence ID" value="ADV47057.1"/>
    <property type="molecule type" value="Genomic_DNA"/>
</dbReference>
<dbReference type="AlphaFoldDB" id="E6X1R6"/>
<evidence type="ECO:0000313" key="1">
    <source>
        <dbReference type="EMBL" id="ADV47057.1"/>
    </source>
</evidence>
<dbReference type="Proteomes" id="UP000008633">
    <property type="component" value="Chromosome"/>
</dbReference>